<gene>
    <name evidence="2" type="ORF">SKAU_G00022920</name>
</gene>
<sequence>MRTKRRGSRTKIQLLEAKIAELELETRTAKKPAYSEEQAHLHRRLKELQRRHGEFRRLLLGTQLASGPAFAPVPGAEAPFAGLQDAEHQRELAVLRRRLEELESSQQQQLEELGPPLERDQERQERGASTYDSPSQL</sequence>
<name>A0A9Q1GC88_SYNKA</name>
<reference evidence="2" key="1">
    <citation type="journal article" date="2023" name="Science">
        <title>Genome structures resolve the early diversification of teleost fishes.</title>
        <authorList>
            <person name="Parey E."/>
            <person name="Louis A."/>
            <person name="Montfort J."/>
            <person name="Bouchez O."/>
            <person name="Roques C."/>
            <person name="Iampietro C."/>
            <person name="Lluch J."/>
            <person name="Castinel A."/>
            <person name="Donnadieu C."/>
            <person name="Desvignes T."/>
            <person name="Floi Bucao C."/>
            <person name="Jouanno E."/>
            <person name="Wen M."/>
            <person name="Mejri S."/>
            <person name="Dirks R."/>
            <person name="Jansen H."/>
            <person name="Henkel C."/>
            <person name="Chen W.J."/>
            <person name="Zahm M."/>
            <person name="Cabau C."/>
            <person name="Klopp C."/>
            <person name="Thompson A.W."/>
            <person name="Robinson-Rechavi M."/>
            <person name="Braasch I."/>
            <person name="Lecointre G."/>
            <person name="Bobe J."/>
            <person name="Postlethwait J.H."/>
            <person name="Berthelot C."/>
            <person name="Roest Crollius H."/>
            <person name="Guiguen Y."/>
        </authorList>
    </citation>
    <scope>NUCLEOTIDE SEQUENCE</scope>
    <source>
        <strain evidence="2">WJC10195</strain>
    </source>
</reference>
<feature type="compositionally biased region" description="Low complexity" evidence="1">
    <location>
        <begin position="104"/>
        <end position="116"/>
    </location>
</feature>
<evidence type="ECO:0000256" key="1">
    <source>
        <dbReference type="SAM" id="MobiDB-lite"/>
    </source>
</evidence>
<keyword evidence="3" id="KW-1185">Reference proteome</keyword>
<dbReference type="OrthoDB" id="8939365at2759"/>
<evidence type="ECO:0000313" key="3">
    <source>
        <dbReference type="Proteomes" id="UP001152622"/>
    </source>
</evidence>
<feature type="compositionally biased region" description="Basic and acidic residues" evidence="1">
    <location>
        <begin position="117"/>
        <end position="126"/>
    </location>
</feature>
<dbReference type="Proteomes" id="UP001152622">
    <property type="component" value="Chromosome 1"/>
</dbReference>
<accession>A0A9Q1GC88</accession>
<feature type="region of interest" description="Disordered" evidence="1">
    <location>
        <begin position="103"/>
        <end position="137"/>
    </location>
</feature>
<protein>
    <submittedName>
        <fullName evidence="2">Uncharacterized protein</fullName>
    </submittedName>
</protein>
<proteinExistence type="predicted"/>
<dbReference type="AlphaFoldDB" id="A0A9Q1GC88"/>
<organism evidence="2 3">
    <name type="scientific">Synaphobranchus kaupii</name>
    <name type="common">Kaup's arrowtooth eel</name>
    <dbReference type="NCBI Taxonomy" id="118154"/>
    <lineage>
        <taxon>Eukaryota</taxon>
        <taxon>Metazoa</taxon>
        <taxon>Chordata</taxon>
        <taxon>Craniata</taxon>
        <taxon>Vertebrata</taxon>
        <taxon>Euteleostomi</taxon>
        <taxon>Actinopterygii</taxon>
        <taxon>Neopterygii</taxon>
        <taxon>Teleostei</taxon>
        <taxon>Anguilliformes</taxon>
        <taxon>Synaphobranchidae</taxon>
        <taxon>Synaphobranchus</taxon>
    </lineage>
</organism>
<evidence type="ECO:0000313" key="2">
    <source>
        <dbReference type="EMBL" id="KAJ8381514.1"/>
    </source>
</evidence>
<comment type="caution">
    <text evidence="2">The sequence shown here is derived from an EMBL/GenBank/DDBJ whole genome shotgun (WGS) entry which is preliminary data.</text>
</comment>
<dbReference type="EMBL" id="JAINUF010000001">
    <property type="protein sequence ID" value="KAJ8381514.1"/>
    <property type="molecule type" value="Genomic_DNA"/>
</dbReference>